<keyword evidence="4" id="KW-0479">Metal-binding</keyword>
<protein>
    <submittedName>
        <fullName evidence="8">CP2D3 protein</fullName>
    </submittedName>
</protein>
<dbReference type="AlphaFoldDB" id="A0A850ZLN5"/>
<evidence type="ECO:0000256" key="2">
    <source>
        <dbReference type="ARBA" id="ARBA00004370"/>
    </source>
</evidence>
<dbReference type="GO" id="GO:0016020">
    <property type="term" value="C:membrane"/>
    <property type="evidence" value="ECO:0007669"/>
    <property type="project" value="UniProtKB-SubCell"/>
</dbReference>
<evidence type="ECO:0000256" key="5">
    <source>
        <dbReference type="ARBA" id="ARBA00023002"/>
    </source>
</evidence>
<comment type="cofactor">
    <cofactor evidence="1">
        <name>heme</name>
        <dbReference type="ChEBI" id="CHEBI:30413"/>
    </cofactor>
</comment>
<dbReference type="Gene3D" id="1.10.630.10">
    <property type="entry name" value="Cytochrome P450"/>
    <property type="match status" value="1"/>
</dbReference>
<keyword evidence="7" id="KW-0472">Membrane</keyword>
<evidence type="ECO:0000313" key="9">
    <source>
        <dbReference type="Proteomes" id="UP000629438"/>
    </source>
</evidence>
<dbReference type="OrthoDB" id="3934656at2759"/>
<evidence type="ECO:0000256" key="7">
    <source>
        <dbReference type="ARBA" id="ARBA00023136"/>
    </source>
</evidence>
<dbReference type="InterPro" id="IPR002401">
    <property type="entry name" value="Cyt_P450_E_grp-I"/>
</dbReference>
<dbReference type="PRINTS" id="PR00463">
    <property type="entry name" value="EP450I"/>
</dbReference>
<feature type="non-terminal residue" evidence="8">
    <location>
        <position position="1"/>
    </location>
</feature>
<dbReference type="PANTHER" id="PTHR24300">
    <property type="entry name" value="CYTOCHROME P450 508A4-RELATED"/>
    <property type="match status" value="1"/>
</dbReference>
<accession>A0A850ZLN5</accession>
<keyword evidence="5" id="KW-0560">Oxidoreductase</keyword>
<dbReference type="PANTHER" id="PTHR24300:SF1">
    <property type="entry name" value="CYTOCHROME P450 2D6-RELATED"/>
    <property type="match status" value="1"/>
</dbReference>
<evidence type="ECO:0000256" key="6">
    <source>
        <dbReference type="ARBA" id="ARBA00023004"/>
    </source>
</evidence>
<name>A0A850ZLN5_9PASS</name>
<dbReference type="GO" id="GO:0020037">
    <property type="term" value="F:heme binding"/>
    <property type="evidence" value="ECO:0007669"/>
    <property type="project" value="InterPro"/>
</dbReference>
<evidence type="ECO:0000256" key="3">
    <source>
        <dbReference type="ARBA" id="ARBA00010617"/>
    </source>
</evidence>
<comment type="similarity">
    <text evidence="3">Belongs to the cytochrome P450 family.</text>
</comment>
<dbReference type="Pfam" id="PF00067">
    <property type="entry name" value="p450"/>
    <property type="match status" value="1"/>
</dbReference>
<dbReference type="GO" id="GO:0005506">
    <property type="term" value="F:iron ion binding"/>
    <property type="evidence" value="ECO:0007669"/>
    <property type="project" value="InterPro"/>
</dbReference>
<dbReference type="EMBL" id="WAAG01081910">
    <property type="protein sequence ID" value="NWI06244.1"/>
    <property type="molecule type" value="Genomic_DNA"/>
</dbReference>
<sequence>QLQKKFGNIFSLQNCWTNLVVLNGYKTVKEALAHKLEDFADRPHFPIYEHMGYGKNSEGKSHENGHSLIYGHVWKELRRFTLSTLRNFGMGKKSLEERVVEEAGFLCSAIKSEEGKSFDVHVLINNAVCNMICTIVFGDRFDYGDETFNKPSQLFQNSLNEETGFLPQLLNAVPILVRIPGLPQRVFQAQKELMDFIDTIIDEHMKTWDPAYTRDLTDVFLNEMEK</sequence>
<evidence type="ECO:0000313" key="8">
    <source>
        <dbReference type="EMBL" id="NWI06244.1"/>
    </source>
</evidence>
<dbReference type="InterPro" id="IPR008069">
    <property type="entry name" value="Cyt_P450_E_grp-I_CYP2D-like"/>
</dbReference>
<dbReference type="GO" id="GO:0019369">
    <property type="term" value="P:arachidonate metabolic process"/>
    <property type="evidence" value="ECO:0007669"/>
    <property type="project" value="TreeGrafter"/>
</dbReference>
<gene>
    <name evidence="8" type="primary">Cyp2d3</name>
    <name evidence="8" type="ORF">TICMUR_R08170</name>
</gene>
<proteinExistence type="inferred from homology"/>
<dbReference type="InterPro" id="IPR001128">
    <property type="entry name" value="Cyt_P450"/>
</dbReference>
<dbReference type="InterPro" id="IPR036396">
    <property type="entry name" value="Cyt_P450_sf"/>
</dbReference>
<dbReference type="PRINTS" id="PR01686">
    <property type="entry name" value="EP450ICYP2D"/>
</dbReference>
<feature type="non-terminal residue" evidence="8">
    <location>
        <position position="226"/>
    </location>
</feature>
<evidence type="ECO:0000256" key="1">
    <source>
        <dbReference type="ARBA" id="ARBA00001971"/>
    </source>
</evidence>
<comment type="caution">
    <text evidence="8">The sequence shown here is derived from an EMBL/GenBank/DDBJ whole genome shotgun (WGS) entry which is preliminary data.</text>
</comment>
<dbReference type="GO" id="GO:0006805">
    <property type="term" value="P:xenobiotic metabolic process"/>
    <property type="evidence" value="ECO:0007669"/>
    <property type="project" value="TreeGrafter"/>
</dbReference>
<dbReference type="GO" id="GO:0005737">
    <property type="term" value="C:cytoplasm"/>
    <property type="evidence" value="ECO:0007669"/>
    <property type="project" value="TreeGrafter"/>
</dbReference>
<dbReference type="InterPro" id="IPR050182">
    <property type="entry name" value="Cytochrome_P450_fam2"/>
</dbReference>
<dbReference type="Proteomes" id="UP000629438">
    <property type="component" value="Unassembled WGS sequence"/>
</dbReference>
<dbReference type="GO" id="GO:0016712">
    <property type="term" value="F:oxidoreductase activity, acting on paired donors, with incorporation or reduction of molecular oxygen, reduced flavin or flavoprotein as one donor, and incorporation of one atom of oxygen"/>
    <property type="evidence" value="ECO:0007669"/>
    <property type="project" value="InterPro"/>
</dbReference>
<evidence type="ECO:0000256" key="4">
    <source>
        <dbReference type="ARBA" id="ARBA00022723"/>
    </source>
</evidence>
<comment type="subcellular location">
    <subcellularLocation>
        <location evidence="2">Membrane</location>
    </subcellularLocation>
</comment>
<organism evidence="8 9">
    <name type="scientific">Tichodroma muraria</name>
    <dbReference type="NCBI Taxonomy" id="237442"/>
    <lineage>
        <taxon>Eukaryota</taxon>
        <taxon>Metazoa</taxon>
        <taxon>Chordata</taxon>
        <taxon>Craniata</taxon>
        <taxon>Vertebrata</taxon>
        <taxon>Euteleostomi</taxon>
        <taxon>Archelosauria</taxon>
        <taxon>Archosauria</taxon>
        <taxon>Dinosauria</taxon>
        <taxon>Saurischia</taxon>
        <taxon>Theropoda</taxon>
        <taxon>Coelurosauria</taxon>
        <taxon>Aves</taxon>
        <taxon>Neognathae</taxon>
        <taxon>Neoaves</taxon>
        <taxon>Telluraves</taxon>
        <taxon>Australaves</taxon>
        <taxon>Passeriformes</taxon>
        <taxon>Sittidae</taxon>
        <taxon>Tichodroma</taxon>
    </lineage>
</organism>
<keyword evidence="6" id="KW-0408">Iron</keyword>
<keyword evidence="9" id="KW-1185">Reference proteome</keyword>
<dbReference type="SUPFAM" id="SSF48264">
    <property type="entry name" value="Cytochrome P450"/>
    <property type="match status" value="1"/>
</dbReference>
<reference evidence="8" key="1">
    <citation type="submission" date="2019-09" db="EMBL/GenBank/DDBJ databases">
        <title>Bird 10,000 Genomes (B10K) Project - Family phase.</title>
        <authorList>
            <person name="Zhang G."/>
        </authorList>
    </citation>
    <scope>NUCLEOTIDE SEQUENCE</scope>
    <source>
        <strain evidence="8">B10K-DU-012-47</strain>
    </source>
</reference>